<protein>
    <recommendedName>
        <fullName evidence="3">Replication terminator protein</fullName>
    </recommendedName>
</protein>
<comment type="caution">
    <text evidence="1">The sequence shown here is derived from an EMBL/GenBank/DDBJ whole genome shotgun (WGS) entry which is preliminary data.</text>
</comment>
<reference evidence="1" key="2">
    <citation type="submission" date="2021-04" db="EMBL/GenBank/DDBJ databases">
        <authorList>
            <person name="Gilroy R."/>
        </authorList>
    </citation>
    <scope>NUCLEOTIDE SEQUENCE</scope>
    <source>
        <strain evidence="1">ChiSjej3B21-8574</strain>
    </source>
</reference>
<dbReference type="AlphaFoldDB" id="A0A9D2PH11"/>
<dbReference type="Proteomes" id="UP000823904">
    <property type="component" value="Unassembled WGS sequence"/>
</dbReference>
<organism evidence="1 2">
    <name type="scientific">Candidatus Anaerostipes avistercoris</name>
    <dbReference type="NCBI Taxonomy" id="2838462"/>
    <lineage>
        <taxon>Bacteria</taxon>
        <taxon>Bacillati</taxon>
        <taxon>Bacillota</taxon>
        <taxon>Clostridia</taxon>
        <taxon>Lachnospirales</taxon>
        <taxon>Lachnospiraceae</taxon>
        <taxon>Anaerostipes</taxon>
    </lineage>
</organism>
<evidence type="ECO:0000313" key="1">
    <source>
        <dbReference type="EMBL" id="HJC49089.1"/>
    </source>
</evidence>
<gene>
    <name evidence="1" type="ORF">H9754_00680</name>
</gene>
<dbReference type="EMBL" id="DWWD01000005">
    <property type="protein sequence ID" value="HJC49089.1"/>
    <property type="molecule type" value="Genomic_DNA"/>
</dbReference>
<reference evidence="1" key="1">
    <citation type="journal article" date="2021" name="PeerJ">
        <title>Extensive microbial diversity within the chicken gut microbiome revealed by metagenomics and culture.</title>
        <authorList>
            <person name="Gilroy R."/>
            <person name="Ravi A."/>
            <person name="Getino M."/>
            <person name="Pursley I."/>
            <person name="Horton D.L."/>
            <person name="Alikhan N.F."/>
            <person name="Baker D."/>
            <person name="Gharbi K."/>
            <person name="Hall N."/>
            <person name="Watson M."/>
            <person name="Adriaenssens E.M."/>
            <person name="Foster-Nyarko E."/>
            <person name="Jarju S."/>
            <person name="Secka A."/>
            <person name="Antonio M."/>
            <person name="Oren A."/>
            <person name="Chaudhuri R.R."/>
            <person name="La Ragione R."/>
            <person name="Hildebrand F."/>
            <person name="Pallen M.J."/>
        </authorList>
    </citation>
    <scope>NUCLEOTIDE SEQUENCE</scope>
    <source>
        <strain evidence="1">ChiSjej3B21-8574</strain>
    </source>
</reference>
<evidence type="ECO:0000313" key="2">
    <source>
        <dbReference type="Proteomes" id="UP000823904"/>
    </source>
</evidence>
<accession>A0A9D2PH11</accession>
<sequence>MRHVNLEEFAEGKLSAKINRELERVAKNIQDPNTDSTKERKITVTIKIRPNHDRDYTDFYIETKSVLAPDAGIRTGFSIGKDLKTGVVDMMETVNQIPGQMSLEEVETEGRPEQTFDPETGEIYEASDKVVDLRARKM</sequence>
<evidence type="ECO:0008006" key="3">
    <source>
        <dbReference type="Google" id="ProtNLM"/>
    </source>
</evidence>
<proteinExistence type="predicted"/>
<name>A0A9D2PH11_9FIRM</name>